<dbReference type="EMBL" id="JBEAFC010000014">
    <property type="protein sequence ID" value="KAL1531852.1"/>
    <property type="molecule type" value="Genomic_DNA"/>
</dbReference>
<dbReference type="InterPro" id="IPR011009">
    <property type="entry name" value="Kinase-like_dom_sf"/>
</dbReference>
<dbReference type="GO" id="GO:0016020">
    <property type="term" value="C:membrane"/>
    <property type="evidence" value="ECO:0007669"/>
    <property type="project" value="UniProtKB-SubCell"/>
</dbReference>
<comment type="subcellular location">
    <subcellularLocation>
        <location evidence="1">Membrane</location>
        <topology evidence="1">Single-pass type I membrane protein</topology>
    </subcellularLocation>
</comment>
<feature type="transmembrane region" description="Helical" evidence="12">
    <location>
        <begin position="219"/>
        <end position="240"/>
    </location>
</feature>
<evidence type="ECO:0000256" key="12">
    <source>
        <dbReference type="SAM" id="Phobius"/>
    </source>
</evidence>
<keyword evidence="4 12" id="KW-0812">Transmembrane</keyword>
<evidence type="ECO:0000256" key="8">
    <source>
        <dbReference type="ARBA" id="ARBA00022989"/>
    </source>
</evidence>
<feature type="domain" description="Protein kinase" evidence="14">
    <location>
        <begin position="281"/>
        <end position="483"/>
    </location>
</feature>
<keyword evidence="2" id="KW-0723">Serine/threonine-protein kinase</keyword>
<sequence length="483" mass="55168">MASTKNLHSLLFLICHLLLLQLKADSKCQKSYLCRNFTLEFPFTDIDHSKCGLFPVNCSPHLKNPLIYLREFPMDLLGKVSNNKFLINDSVLANYFHGSSCNSFSSVVLPKSPFVSFSYSPNLTTFNCYQPSENVRDYFSRYENLSCDILEIYYKREATEEAPVVLMMFFLYRDVSNFTLEWNLSEDCYECYYDRGGQCLTNDSNQFYCQRGNRRLRDIHFIGGITLAFLTFSWIIVFLFNRRKRAKAKQDRDRVIKLFLKDNGNLVPMRYKYSSIKKMTNSFSENLGRGGFGSVYKGQFPDGRLVAVKVLNESNGDGEDFMNEVASISRTSHVNIVALLGFCFEGSKRALIYDFMPNGSLEKFIGNNASSSQESALGWDKLFEITLGIARGLEYLHQIEMNAEREGDLAGALSGEDECQRVKRNLIIVGLWCIQTNPKDRPSMTRVVEMLEGKVIQSLEVPPKPYLYSPSRATPSYSTSQSL</sequence>
<evidence type="ECO:0000256" key="7">
    <source>
        <dbReference type="ARBA" id="ARBA00022840"/>
    </source>
</evidence>
<evidence type="ECO:0000259" key="14">
    <source>
        <dbReference type="PROSITE" id="PS50011"/>
    </source>
</evidence>
<dbReference type="Pfam" id="PF07714">
    <property type="entry name" value="PK_Tyr_Ser-Thr"/>
    <property type="match status" value="1"/>
</dbReference>
<dbReference type="Gene3D" id="1.10.510.10">
    <property type="entry name" value="Transferase(Phosphotransferase) domain 1"/>
    <property type="match status" value="1"/>
</dbReference>
<feature type="chain" id="PRO_5044869581" evidence="13">
    <location>
        <begin position="27"/>
        <end position="483"/>
    </location>
</feature>
<dbReference type="FunFam" id="3.30.200.20:FF:000178">
    <property type="entry name" value="serine/threonine-protein kinase PBS1-like"/>
    <property type="match status" value="1"/>
</dbReference>
<keyword evidence="9 12" id="KW-0472">Membrane</keyword>
<dbReference type="PROSITE" id="PS50011">
    <property type="entry name" value="PROTEIN_KINASE_DOM"/>
    <property type="match status" value="1"/>
</dbReference>
<accession>A0ABD1FJ22</accession>
<dbReference type="InterPro" id="IPR000719">
    <property type="entry name" value="Prot_kinase_dom"/>
</dbReference>
<keyword evidence="16" id="KW-1185">Reference proteome</keyword>
<dbReference type="InterPro" id="IPR045874">
    <property type="entry name" value="LRK10/LRL21-25-like"/>
</dbReference>
<dbReference type="AlphaFoldDB" id="A0ABD1FJ22"/>
<feature type="signal peptide" evidence="13">
    <location>
        <begin position="1"/>
        <end position="26"/>
    </location>
</feature>
<keyword evidence="2" id="KW-0418">Kinase</keyword>
<organism evidence="15 16">
    <name type="scientific">Salvia divinorum</name>
    <name type="common">Maria pastora</name>
    <name type="synonym">Diviner's sage</name>
    <dbReference type="NCBI Taxonomy" id="28513"/>
    <lineage>
        <taxon>Eukaryota</taxon>
        <taxon>Viridiplantae</taxon>
        <taxon>Streptophyta</taxon>
        <taxon>Embryophyta</taxon>
        <taxon>Tracheophyta</taxon>
        <taxon>Spermatophyta</taxon>
        <taxon>Magnoliopsida</taxon>
        <taxon>eudicotyledons</taxon>
        <taxon>Gunneridae</taxon>
        <taxon>Pentapetalae</taxon>
        <taxon>asterids</taxon>
        <taxon>lamiids</taxon>
        <taxon>Lamiales</taxon>
        <taxon>Lamiaceae</taxon>
        <taxon>Nepetoideae</taxon>
        <taxon>Mentheae</taxon>
        <taxon>Salviinae</taxon>
        <taxon>Salvia</taxon>
        <taxon>Salvia subgen. Calosphace</taxon>
    </lineage>
</organism>
<evidence type="ECO:0000256" key="4">
    <source>
        <dbReference type="ARBA" id="ARBA00022692"/>
    </source>
</evidence>
<evidence type="ECO:0000256" key="1">
    <source>
        <dbReference type="ARBA" id="ARBA00004479"/>
    </source>
</evidence>
<evidence type="ECO:0000313" key="15">
    <source>
        <dbReference type="EMBL" id="KAL1531852.1"/>
    </source>
</evidence>
<dbReference type="InterPro" id="IPR017441">
    <property type="entry name" value="Protein_kinase_ATP_BS"/>
</dbReference>
<evidence type="ECO:0000256" key="3">
    <source>
        <dbReference type="ARBA" id="ARBA00022679"/>
    </source>
</evidence>
<dbReference type="SUPFAM" id="SSF56112">
    <property type="entry name" value="Protein kinase-like (PK-like)"/>
    <property type="match status" value="1"/>
</dbReference>
<dbReference type="GO" id="GO:0005524">
    <property type="term" value="F:ATP binding"/>
    <property type="evidence" value="ECO:0007669"/>
    <property type="project" value="UniProtKB-UniRule"/>
</dbReference>
<evidence type="ECO:0000256" key="6">
    <source>
        <dbReference type="ARBA" id="ARBA00022741"/>
    </source>
</evidence>
<keyword evidence="7 11" id="KW-0067">ATP-binding</keyword>
<keyword evidence="6 11" id="KW-0547">Nucleotide-binding</keyword>
<evidence type="ECO:0000256" key="13">
    <source>
        <dbReference type="SAM" id="SignalP"/>
    </source>
</evidence>
<reference evidence="15 16" key="1">
    <citation type="submission" date="2024-06" db="EMBL/GenBank/DDBJ databases">
        <title>A chromosome level genome sequence of Diviner's sage (Salvia divinorum).</title>
        <authorList>
            <person name="Ford S.A."/>
            <person name="Ro D.-K."/>
            <person name="Ness R.W."/>
            <person name="Phillips M.A."/>
        </authorList>
    </citation>
    <scope>NUCLEOTIDE SEQUENCE [LARGE SCALE GENOMIC DNA]</scope>
    <source>
        <strain evidence="15">SAF-2024a</strain>
        <tissue evidence="15">Leaf</tissue>
    </source>
</reference>
<gene>
    <name evidence="15" type="ORF">AAHA92_31940</name>
</gene>
<keyword evidence="3" id="KW-0808">Transferase</keyword>
<name>A0ABD1FJ22_SALDI</name>
<dbReference type="PROSITE" id="PS00107">
    <property type="entry name" value="PROTEIN_KINASE_ATP"/>
    <property type="match status" value="1"/>
</dbReference>
<evidence type="ECO:0000256" key="11">
    <source>
        <dbReference type="PROSITE-ProRule" id="PRU10141"/>
    </source>
</evidence>
<evidence type="ECO:0000256" key="9">
    <source>
        <dbReference type="ARBA" id="ARBA00023136"/>
    </source>
</evidence>
<evidence type="ECO:0000313" key="16">
    <source>
        <dbReference type="Proteomes" id="UP001567538"/>
    </source>
</evidence>
<dbReference type="Gene3D" id="3.30.200.20">
    <property type="entry name" value="Phosphorylase Kinase, domain 1"/>
    <property type="match status" value="1"/>
</dbReference>
<dbReference type="PANTHER" id="PTHR27009">
    <property type="entry name" value="RUST RESISTANCE KINASE LR10-RELATED"/>
    <property type="match status" value="1"/>
</dbReference>
<evidence type="ECO:0000256" key="2">
    <source>
        <dbReference type="ARBA" id="ARBA00022527"/>
    </source>
</evidence>
<evidence type="ECO:0000256" key="10">
    <source>
        <dbReference type="ARBA" id="ARBA00023180"/>
    </source>
</evidence>
<keyword evidence="10" id="KW-0325">Glycoprotein</keyword>
<proteinExistence type="predicted"/>
<keyword evidence="8 12" id="KW-1133">Transmembrane helix</keyword>
<dbReference type="InterPro" id="IPR001245">
    <property type="entry name" value="Ser-Thr/Tyr_kinase_cat_dom"/>
</dbReference>
<comment type="caution">
    <text evidence="15">The sequence shown here is derived from an EMBL/GenBank/DDBJ whole genome shotgun (WGS) entry which is preliminary data.</text>
</comment>
<dbReference type="GO" id="GO:0004674">
    <property type="term" value="F:protein serine/threonine kinase activity"/>
    <property type="evidence" value="ECO:0007669"/>
    <property type="project" value="UniProtKB-KW"/>
</dbReference>
<feature type="binding site" evidence="11">
    <location>
        <position position="309"/>
    </location>
    <ligand>
        <name>ATP</name>
        <dbReference type="ChEBI" id="CHEBI:30616"/>
    </ligand>
</feature>
<keyword evidence="5 13" id="KW-0732">Signal</keyword>
<protein>
    <submittedName>
        <fullName evidence="15">LEAF RUST 10 DISEASE-RESISTANCE LOCUS RECEPTOR-LIKE PROTEIN KINASE-like 2.5 isoform X1</fullName>
    </submittedName>
</protein>
<evidence type="ECO:0000256" key="5">
    <source>
        <dbReference type="ARBA" id="ARBA00022729"/>
    </source>
</evidence>
<dbReference type="Proteomes" id="UP001567538">
    <property type="component" value="Unassembled WGS sequence"/>
</dbReference>